<evidence type="ECO:0000259" key="1">
    <source>
        <dbReference type="PROSITE" id="PS50206"/>
    </source>
</evidence>
<comment type="caution">
    <text evidence="2">The sequence shown here is derived from an EMBL/GenBank/DDBJ whole genome shotgun (WGS) entry which is preliminary data.</text>
</comment>
<reference evidence="3" key="1">
    <citation type="journal article" date="2019" name="Int. J. Syst. Evol. Microbiol.">
        <title>The Global Catalogue of Microorganisms (GCM) 10K type strain sequencing project: providing services to taxonomists for standard genome sequencing and annotation.</title>
        <authorList>
            <consortium name="The Broad Institute Genomics Platform"/>
            <consortium name="The Broad Institute Genome Sequencing Center for Infectious Disease"/>
            <person name="Wu L."/>
            <person name="Ma J."/>
        </authorList>
    </citation>
    <scope>NUCLEOTIDE SEQUENCE [LARGE SCALE GENOMIC DNA]</scope>
    <source>
        <strain evidence="3">JCM 16545</strain>
    </source>
</reference>
<name>A0ABW4WS76_9BACT</name>
<proteinExistence type="predicted"/>
<dbReference type="SUPFAM" id="SSF52821">
    <property type="entry name" value="Rhodanese/Cell cycle control phosphatase"/>
    <property type="match status" value="1"/>
</dbReference>
<dbReference type="InterPro" id="IPR036873">
    <property type="entry name" value="Rhodanese-like_dom_sf"/>
</dbReference>
<dbReference type="RefSeq" id="WP_229962007.1">
    <property type="nucleotide sequence ID" value="NZ_JAJJWI010000017.1"/>
</dbReference>
<dbReference type="CDD" id="cd00158">
    <property type="entry name" value="RHOD"/>
    <property type="match status" value="1"/>
</dbReference>
<dbReference type="SMART" id="SM00450">
    <property type="entry name" value="RHOD"/>
    <property type="match status" value="1"/>
</dbReference>
<dbReference type="EMBL" id="JBHUHV010000004">
    <property type="protein sequence ID" value="MFD2065612.1"/>
    <property type="molecule type" value="Genomic_DNA"/>
</dbReference>
<dbReference type="Pfam" id="PF00581">
    <property type="entry name" value="Rhodanese"/>
    <property type="match status" value="1"/>
</dbReference>
<sequence length="174" mass="20077">MMRRKVYITAAFCWFLLLHLFGQGTGKAYALALKGMYRNTVQQIKSADLMKMMQRHEQMLLLDARTLNEHKVSHIPGAYHAEYNKLDLKEFKAIPKDTPIVVYCSTGSRGERLGEKLQKAGYRNVYNLYGGIFEWVNQGFPVFDHLGKTTRVHAHSLSWGMWLHEGEKTFHEAA</sequence>
<dbReference type="Proteomes" id="UP001597369">
    <property type="component" value="Unassembled WGS sequence"/>
</dbReference>
<keyword evidence="3" id="KW-1185">Reference proteome</keyword>
<evidence type="ECO:0000313" key="2">
    <source>
        <dbReference type="EMBL" id="MFD2065612.1"/>
    </source>
</evidence>
<accession>A0ABW4WS76</accession>
<organism evidence="2 3">
    <name type="scientific">Pontibacter silvestris</name>
    <dbReference type="NCBI Taxonomy" id="2305183"/>
    <lineage>
        <taxon>Bacteria</taxon>
        <taxon>Pseudomonadati</taxon>
        <taxon>Bacteroidota</taxon>
        <taxon>Cytophagia</taxon>
        <taxon>Cytophagales</taxon>
        <taxon>Hymenobacteraceae</taxon>
        <taxon>Pontibacter</taxon>
    </lineage>
</organism>
<evidence type="ECO:0000313" key="3">
    <source>
        <dbReference type="Proteomes" id="UP001597369"/>
    </source>
</evidence>
<dbReference type="InterPro" id="IPR001763">
    <property type="entry name" value="Rhodanese-like_dom"/>
</dbReference>
<dbReference type="NCBIfam" id="NF045521">
    <property type="entry name" value="rhoda_near_glyco"/>
    <property type="match status" value="1"/>
</dbReference>
<dbReference type="PANTHER" id="PTHR43031:SF16">
    <property type="entry name" value="OXIDOREDUCTASE"/>
    <property type="match status" value="1"/>
</dbReference>
<gene>
    <name evidence="2" type="ORF">ACFSKU_01845</name>
</gene>
<dbReference type="PANTHER" id="PTHR43031">
    <property type="entry name" value="FAD-DEPENDENT OXIDOREDUCTASE"/>
    <property type="match status" value="1"/>
</dbReference>
<dbReference type="PROSITE" id="PS50206">
    <property type="entry name" value="RHODANESE_3"/>
    <property type="match status" value="1"/>
</dbReference>
<dbReference type="Gene3D" id="3.40.250.10">
    <property type="entry name" value="Rhodanese-like domain"/>
    <property type="match status" value="1"/>
</dbReference>
<protein>
    <submittedName>
        <fullName evidence="2">Rhodanese-like domain-containing protein</fullName>
    </submittedName>
</protein>
<dbReference type="InterPro" id="IPR050229">
    <property type="entry name" value="GlpE_sulfurtransferase"/>
</dbReference>
<feature type="domain" description="Rhodanese" evidence="1">
    <location>
        <begin position="55"/>
        <end position="144"/>
    </location>
</feature>